<organism evidence="3">
    <name type="scientific">Granulicella tundricola (strain ATCC BAA-1859 / DSM 23138 / MP5ACTX9)</name>
    <dbReference type="NCBI Taxonomy" id="1198114"/>
    <lineage>
        <taxon>Bacteria</taxon>
        <taxon>Pseudomonadati</taxon>
        <taxon>Acidobacteriota</taxon>
        <taxon>Terriglobia</taxon>
        <taxon>Terriglobales</taxon>
        <taxon>Acidobacteriaceae</taxon>
        <taxon>Granulicella</taxon>
    </lineage>
</organism>
<dbReference type="EMBL" id="CP002480">
    <property type="protein sequence ID" value="ADW68505.1"/>
    <property type="molecule type" value="Genomic_DNA"/>
</dbReference>
<dbReference type="RefSeq" id="WP_013579826.1">
    <property type="nucleotide sequence ID" value="NC_015064.1"/>
</dbReference>
<evidence type="ECO:0000256" key="1">
    <source>
        <dbReference type="SAM" id="MobiDB-lite"/>
    </source>
</evidence>
<sequence length="252" mass="28343">MANTDIEKVLTFLHGLSSGDPELATAQIDPKRYVEHNPRSGDGTDGLRGFFIRSSKEEHHLQVIRAFHDGPYVFTHAEGVVLGQNIFFDLFRLEAGFITEHWVLSANSAHPNESGHTQTDGPTEADLSVDSDENKALVRRYYETVHVGGDHSKIPQYFEGDHCIRHEPGVRDGVSNFKQDLERLVKNRTIDEIKFVLGQGDFVFILANGTHQGEPCAYVDLYRVDGSKIAERWGFPEEIPSEADRKNSIKLL</sequence>
<reference evidence="3" key="1">
    <citation type="submission" date="2011-01" db="EMBL/GenBank/DDBJ databases">
        <title>Complete sequence of chromosome of Acidobacterium sp. MP5ACTX9.</title>
        <authorList>
            <consortium name="US DOE Joint Genome Institute"/>
            <person name="Lucas S."/>
            <person name="Copeland A."/>
            <person name="Lapidus A."/>
            <person name="Cheng J.-F."/>
            <person name="Goodwin L."/>
            <person name="Pitluck S."/>
            <person name="Teshima H."/>
            <person name="Detter J.C."/>
            <person name="Han C."/>
            <person name="Tapia R."/>
            <person name="Land M."/>
            <person name="Hauser L."/>
            <person name="Kyrpides N."/>
            <person name="Ivanova N."/>
            <person name="Ovchinnikova G."/>
            <person name="Pagani I."/>
            <person name="Rawat S.R."/>
            <person name="Mannisto M."/>
            <person name="Haggblom M.M."/>
            <person name="Woyke T."/>
        </authorList>
    </citation>
    <scope>NUCLEOTIDE SEQUENCE [LARGE SCALE GENOMIC DNA]</scope>
    <source>
        <strain evidence="3">MP5ACTX9</strain>
    </source>
</reference>
<accession>E8WWC2</accession>
<protein>
    <recommendedName>
        <fullName evidence="4">SnoaL-like domain-containing protein</fullName>
    </recommendedName>
</protein>
<evidence type="ECO:0000313" key="2">
    <source>
        <dbReference type="EMBL" id="ADW68505.1"/>
    </source>
</evidence>
<keyword evidence="3" id="KW-1185">Reference proteome</keyword>
<gene>
    <name evidence="2" type="ordered locus">AciX9_1452</name>
</gene>
<evidence type="ECO:0000313" key="3">
    <source>
        <dbReference type="Proteomes" id="UP000000343"/>
    </source>
</evidence>
<feature type="compositionally biased region" description="Polar residues" evidence="1">
    <location>
        <begin position="109"/>
        <end position="121"/>
    </location>
</feature>
<dbReference type="Gene3D" id="3.10.450.50">
    <property type="match status" value="2"/>
</dbReference>
<dbReference type="eggNOG" id="COG4922">
    <property type="taxonomic scope" value="Bacteria"/>
</dbReference>
<dbReference type="HOGENOM" id="CLU_073327_1_0_0"/>
<dbReference type="KEGG" id="acm:AciX9_1452"/>
<dbReference type="Proteomes" id="UP000000343">
    <property type="component" value="Chromosome"/>
</dbReference>
<evidence type="ECO:0008006" key="4">
    <source>
        <dbReference type="Google" id="ProtNLM"/>
    </source>
</evidence>
<feature type="region of interest" description="Disordered" evidence="1">
    <location>
        <begin position="109"/>
        <end position="129"/>
    </location>
</feature>
<dbReference type="STRING" id="1198114.AciX9_1452"/>
<dbReference type="InterPro" id="IPR032710">
    <property type="entry name" value="NTF2-like_dom_sf"/>
</dbReference>
<dbReference type="PaxDb" id="1198114-AciX9_1452"/>
<dbReference type="OrthoDB" id="9812089at2"/>
<name>E8WWC2_GRATM</name>
<dbReference type="AlphaFoldDB" id="E8WWC2"/>
<proteinExistence type="predicted"/>
<dbReference type="SUPFAM" id="SSF54427">
    <property type="entry name" value="NTF2-like"/>
    <property type="match status" value="2"/>
</dbReference>